<reference evidence="10 11" key="1">
    <citation type="submission" date="2019-03" db="EMBL/GenBank/DDBJ databases">
        <title>Genomic Encyclopedia of Type Strains, Phase IV (KMG-IV): sequencing the most valuable type-strain genomes for metagenomic binning, comparative biology and taxonomic classification.</title>
        <authorList>
            <person name="Goeker M."/>
        </authorList>
    </citation>
    <scope>NUCLEOTIDE SEQUENCE [LARGE SCALE GENOMIC DNA]</scope>
    <source>
        <strain evidence="10 11">LX-B</strain>
    </source>
</reference>
<gene>
    <name evidence="10" type="ORF">EDC14_101970</name>
</gene>
<dbReference type="InterPro" id="IPR046953">
    <property type="entry name" value="Spore_GerAC-like_C"/>
</dbReference>
<evidence type="ECO:0000259" key="9">
    <source>
        <dbReference type="Pfam" id="PF25198"/>
    </source>
</evidence>
<sequence length="394" mass="43716">MKRRILCWLTLAGLLGLLLLCGGCWNYHELDELSIVSGVGLDQGKRPGTVELTVQIIKPGEVKSGGEQGGGGGGGGGKQPPFIVKTIAGKTVFEAIRNSLRETNRKLYFPHNQLIVIGKEQAEHGVRTILDLFIRDHEPRPTVWVLVAEGKAKDILKAPGELEKISAMEISELVQIQTATSENIIVKLQDFIVRLMSNTTAPVAPMIRINEQSKEKRLSLTGTAVFKEDRLRGKLDTHQTRGLLWVLGKVKSGIIMIRVPQGEAGMEIIRASSEIKPIFEKGRLKIRVTVREEGNLGCQMTPAELTKPAMLKSLARRKAALIRREIYSALKQAKAMKTDIFGFGDAVHRSHPKQWQKMERQWDEIFPQLPVEVDVRSVIKLVGLTTKPAVPVQD</sequence>
<comment type="subcellular location">
    <subcellularLocation>
        <location evidence="1">Membrane</location>
        <topology evidence="1">Lipid-anchor</topology>
    </subcellularLocation>
</comment>
<evidence type="ECO:0000313" key="10">
    <source>
        <dbReference type="EMBL" id="TCL64264.1"/>
    </source>
</evidence>
<evidence type="ECO:0000256" key="3">
    <source>
        <dbReference type="ARBA" id="ARBA00022544"/>
    </source>
</evidence>
<dbReference type="EMBL" id="SLUN01000019">
    <property type="protein sequence ID" value="TCL64264.1"/>
    <property type="molecule type" value="Genomic_DNA"/>
</dbReference>
<evidence type="ECO:0000256" key="5">
    <source>
        <dbReference type="ARBA" id="ARBA00023136"/>
    </source>
</evidence>
<keyword evidence="7" id="KW-0449">Lipoprotein</keyword>
<keyword evidence="11" id="KW-1185">Reference proteome</keyword>
<keyword evidence="5" id="KW-0472">Membrane</keyword>
<dbReference type="Gene3D" id="6.20.190.10">
    <property type="entry name" value="Nutrient germinant receptor protein C, domain 1"/>
    <property type="match status" value="1"/>
</dbReference>
<dbReference type="Gene3D" id="3.30.300.210">
    <property type="entry name" value="Nutrient germinant receptor protein C, domain 3"/>
    <property type="match status" value="1"/>
</dbReference>
<evidence type="ECO:0000256" key="1">
    <source>
        <dbReference type="ARBA" id="ARBA00004635"/>
    </source>
</evidence>
<evidence type="ECO:0000256" key="2">
    <source>
        <dbReference type="ARBA" id="ARBA00007886"/>
    </source>
</evidence>
<dbReference type="Pfam" id="PF25198">
    <property type="entry name" value="Spore_GerAC_N"/>
    <property type="match status" value="1"/>
</dbReference>
<dbReference type="GO" id="GO:0009847">
    <property type="term" value="P:spore germination"/>
    <property type="evidence" value="ECO:0007669"/>
    <property type="project" value="InterPro"/>
</dbReference>
<dbReference type="InterPro" id="IPR008844">
    <property type="entry name" value="Spore_GerAC-like"/>
</dbReference>
<name>A0A4R1REC2_HYDET</name>
<proteinExistence type="inferred from homology"/>
<dbReference type="InterPro" id="IPR057336">
    <property type="entry name" value="GerAC_N"/>
</dbReference>
<dbReference type="PANTHER" id="PTHR35789">
    <property type="entry name" value="SPORE GERMINATION PROTEIN B3"/>
    <property type="match status" value="1"/>
</dbReference>
<dbReference type="PANTHER" id="PTHR35789:SF1">
    <property type="entry name" value="SPORE GERMINATION PROTEIN B3"/>
    <property type="match status" value="1"/>
</dbReference>
<dbReference type="RefSeq" id="WP_132015211.1">
    <property type="nucleotide sequence ID" value="NZ_SLUN01000019.1"/>
</dbReference>
<evidence type="ECO:0000313" key="11">
    <source>
        <dbReference type="Proteomes" id="UP000295008"/>
    </source>
</evidence>
<feature type="domain" description="Spore germination protein N-terminal" evidence="9">
    <location>
        <begin position="26"/>
        <end position="209"/>
    </location>
</feature>
<dbReference type="GO" id="GO:0016020">
    <property type="term" value="C:membrane"/>
    <property type="evidence" value="ECO:0007669"/>
    <property type="project" value="UniProtKB-SubCell"/>
</dbReference>
<evidence type="ECO:0000256" key="6">
    <source>
        <dbReference type="ARBA" id="ARBA00023139"/>
    </source>
</evidence>
<keyword evidence="3" id="KW-0309">Germination</keyword>
<keyword evidence="6" id="KW-0564">Palmitate</keyword>
<protein>
    <submittedName>
        <fullName evidence="10">Spore germination protein KC</fullName>
    </submittedName>
</protein>
<keyword evidence="4" id="KW-0732">Signal</keyword>
<comment type="caution">
    <text evidence="10">The sequence shown here is derived from an EMBL/GenBank/DDBJ whole genome shotgun (WGS) entry which is preliminary data.</text>
</comment>
<evidence type="ECO:0000256" key="7">
    <source>
        <dbReference type="ARBA" id="ARBA00023288"/>
    </source>
</evidence>
<comment type="similarity">
    <text evidence="2">Belongs to the GerABKC lipoprotein family.</text>
</comment>
<dbReference type="Proteomes" id="UP000295008">
    <property type="component" value="Unassembled WGS sequence"/>
</dbReference>
<evidence type="ECO:0000256" key="4">
    <source>
        <dbReference type="ARBA" id="ARBA00022729"/>
    </source>
</evidence>
<accession>A0A4R1REC2</accession>
<dbReference type="Pfam" id="PF05504">
    <property type="entry name" value="Spore_GerAC"/>
    <property type="match status" value="1"/>
</dbReference>
<dbReference type="OrthoDB" id="9816067at2"/>
<dbReference type="InterPro" id="IPR038501">
    <property type="entry name" value="Spore_GerAC_C_sf"/>
</dbReference>
<dbReference type="NCBIfam" id="TIGR02887">
    <property type="entry name" value="spore_ger_x_C"/>
    <property type="match status" value="1"/>
</dbReference>
<evidence type="ECO:0000259" key="8">
    <source>
        <dbReference type="Pfam" id="PF05504"/>
    </source>
</evidence>
<dbReference type="AlphaFoldDB" id="A0A4R1REC2"/>
<feature type="domain" description="Spore germination GerAC-like C-terminal" evidence="8">
    <location>
        <begin position="221"/>
        <end position="381"/>
    </location>
</feature>
<organism evidence="10 11">
    <name type="scientific">Hydrogenispora ethanolica</name>
    <dbReference type="NCBI Taxonomy" id="1082276"/>
    <lineage>
        <taxon>Bacteria</taxon>
        <taxon>Bacillati</taxon>
        <taxon>Bacillota</taxon>
        <taxon>Hydrogenispora</taxon>
    </lineage>
</organism>